<dbReference type="RefSeq" id="WP_330077304.1">
    <property type="nucleotide sequence ID" value="NZ_JAZDQJ010000041.1"/>
</dbReference>
<dbReference type="GO" id="GO:0016787">
    <property type="term" value="F:hydrolase activity"/>
    <property type="evidence" value="ECO:0007669"/>
    <property type="project" value="UniProtKB-KW"/>
</dbReference>
<dbReference type="EC" id="3.-.-.-" evidence="3"/>
<organism evidence="3 4">
    <name type="scientific">Pseudomonas ulcerans</name>
    <dbReference type="NCBI Taxonomy" id="3115852"/>
    <lineage>
        <taxon>Bacteria</taxon>
        <taxon>Pseudomonadati</taxon>
        <taxon>Pseudomonadota</taxon>
        <taxon>Gammaproteobacteria</taxon>
        <taxon>Pseudomonadales</taxon>
        <taxon>Pseudomonadaceae</taxon>
        <taxon>Pseudomonas</taxon>
    </lineage>
</organism>
<comment type="caution">
    <text evidence="3">The sequence shown here is derived from an EMBL/GenBank/DDBJ whole genome shotgun (WGS) entry which is preliminary data.</text>
</comment>
<gene>
    <name evidence="3" type="ORF">V0R50_25715</name>
</gene>
<name>A0ABU7HYK1_9PSED</name>
<dbReference type="Pfam" id="PF00144">
    <property type="entry name" value="Beta-lactamase"/>
    <property type="match status" value="1"/>
</dbReference>
<dbReference type="Proteomes" id="UP001335100">
    <property type="component" value="Unassembled WGS sequence"/>
</dbReference>
<evidence type="ECO:0000259" key="2">
    <source>
        <dbReference type="Pfam" id="PF00144"/>
    </source>
</evidence>
<feature type="domain" description="Beta-lactamase-related" evidence="2">
    <location>
        <begin position="130"/>
        <end position="415"/>
    </location>
</feature>
<reference evidence="3 4" key="1">
    <citation type="submission" date="2024-01" db="EMBL/GenBank/DDBJ databases">
        <title>Unpublished Manusciprt.</title>
        <authorList>
            <person name="Duman M."/>
            <person name="Valdes E.G."/>
            <person name="Ajmi N."/>
            <person name="Altun S."/>
            <person name="Saticioglu I.B."/>
        </authorList>
    </citation>
    <scope>NUCLEOTIDE SEQUENCE [LARGE SCALE GENOMIC DNA]</scope>
    <source>
        <strain evidence="3 4">148P</strain>
    </source>
</reference>
<keyword evidence="1" id="KW-0732">Signal</keyword>
<evidence type="ECO:0000313" key="3">
    <source>
        <dbReference type="EMBL" id="MEE1936634.1"/>
    </source>
</evidence>
<dbReference type="PANTHER" id="PTHR43283">
    <property type="entry name" value="BETA-LACTAMASE-RELATED"/>
    <property type="match status" value="1"/>
</dbReference>
<dbReference type="SUPFAM" id="SSF56601">
    <property type="entry name" value="beta-lactamase/transpeptidase-like"/>
    <property type="match status" value="1"/>
</dbReference>
<feature type="signal peptide" evidence="1">
    <location>
        <begin position="1"/>
        <end position="26"/>
    </location>
</feature>
<dbReference type="InterPro" id="IPR050789">
    <property type="entry name" value="Diverse_Enzym_Activities"/>
</dbReference>
<dbReference type="PANTHER" id="PTHR43283:SF7">
    <property type="entry name" value="BETA-LACTAMASE-RELATED DOMAIN-CONTAINING PROTEIN"/>
    <property type="match status" value="1"/>
</dbReference>
<proteinExistence type="predicted"/>
<accession>A0ABU7HYK1</accession>
<dbReference type="EMBL" id="JAZDQJ010000041">
    <property type="protein sequence ID" value="MEE1936634.1"/>
    <property type="molecule type" value="Genomic_DNA"/>
</dbReference>
<dbReference type="InterPro" id="IPR012338">
    <property type="entry name" value="Beta-lactam/transpept-like"/>
</dbReference>
<feature type="chain" id="PRO_5046669398" evidence="1">
    <location>
        <begin position="27"/>
        <end position="439"/>
    </location>
</feature>
<evidence type="ECO:0000256" key="1">
    <source>
        <dbReference type="SAM" id="SignalP"/>
    </source>
</evidence>
<keyword evidence="3" id="KW-0378">Hydrolase</keyword>
<sequence length="439" mass="48105">MKQNRMHRIAVPLICSWLLAPASAFSNQTFPDAQASDPARMAWMVGSPPPPERQIRFDDGSYFRFPQMRWSVANFRQLMPTINVSRGLGAPSPLESALDAGIDKVSFVPLGSTTPMTWQDALQANYTDGIVVLHKGRVVYERYFGVLTPQGQHAGMSITKTFTGTLAATLVAEGTLDPERKVVDYVPELGKSAFGSATVRQLMDMTTGIRFSENYADPKAEVWAHAAAGNPLPKPKDYTGPRSYYEFLQTVQAEGVHGEAFHYRTANADALGWVLARASGKNVAQLLSERIWSKLGAEQDAYMTVDSTGTPFAGGGLNAGLRDLARFGEMIRDDGRYNGQQVLPKAAIDDIRRGGSQEAFVNAGYPLLKGWSYRDMWWHSHNEHGAFMARGVFGQSLYVDPKAEMVIARFASHPVAANAANDVTSLPAYAAVAEYLMAR</sequence>
<dbReference type="InterPro" id="IPR001466">
    <property type="entry name" value="Beta-lactam-related"/>
</dbReference>
<protein>
    <submittedName>
        <fullName evidence="3">Serine hydrolase</fullName>
        <ecNumber evidence="3">3.-.-.-</ecNumber>
    </submittedName>
</protein>
<dbReference type="Gene3D" id="3.40.710.10">
    <property type="entry name" value="DD-peptidase/beta-lactamase superfamily"/>
    <property type="match status" value="1"/>
</dbReference>
<evidence type="ECO:0000313" key="4">
    <source>
        <dbReference type="Proteomes" id="UP001335100"/>
    </source>
</evidence>
<keyword evidence="4" id="KW-1185">Reference proteome</keyword>